<comment type="caution">
    <text evidence="2">The sequence shown here is derived from an EMBL/GenBank/DDBJ whole genome shotgun (WGS) entry which is preliminary data.</text>
</comment>
<keyword evidence="3" id="KW-1185">Reference proteome</keyword>
<proteinExistence type="predicted"/>
<gene>
    <name evidence="2" type="ORF">ACFQO1_08245</name>
</gene>
<dbReference type="RefSeq" id="WP_380217518.1">
    <property type="nucleotide sequence ID" value="NZ_JBHTBN010000003.1"/>
</dbReference>
<keyword evidence="1" id="KW-0732">Signal</keyword>
<sequence>MKQGLFLLLFFLSLSVGAQHKQLEGKITNEFEVEGIHILNTTSRINTVTNTEGIFSIQVKLGDTLFVSSVKYIPQKVAITAEIYNSTSLEIQLEEIVNELDEVFLGPNLTGNIEQDLKNIKTEKAFNFDDVGIPGFKGKPEEKIVPVVPTIGLVTAVDIEALYKHISGYYKKLRIQRKWEGQHTDAIRIINFYTAAFFTEAYQIPENRTYDFMIYCIETTELQKNFKNENFAGVLSVFDDKSKEYRSRLEFSEEKE</sequence>
<name>A0ABW2MRZ0_9FLAO</name>
<evidence type="ECO:0000256" key="1">
    <source>
        <dbReference type="SAM" id="SignalP"/>
    </source>
</evidence>
<dbReference type="SUPFAM" id="SSF49464">
    <property type="entry name" value="Carboxypeptidase regulatory domain-like"/>
    <property type="match status" value="1"/>
</dbReference>
<evidence type="ECO:0000313" key="3">
    <source>
        <dbReference type="Proteomes" id="UP001596415"/>
    </source>
</evidence>
<dbReference type="InterPro" id="IPR008969">
    <property type="entry name" value="CarboxyPept-like_regulatory"/>
</dbReference>
<feature type="chain" id="PRO_5045182059" evidence="1">
    <location>
        <begin position="19"/>
        <end position="256"/>
    </location>
</feature>
<evidence type="ECO:0000313" key="2">
    <source>
        <dbReference type="EMBL" id="MFC7357674.1"/>
    </source>
</evidence>
<dbReference type="EMBL" id="JBHTBN010000003">
    <property type="protein sequence ID" value="MFC7357674.1"/>
    <property type="molecule type" value="Genomic_DNA"/>
</dbReference>
<organism evidence="2 3">
    <name type="scientific">Jejudonia soesokkakensis</name>
    <dbReference type="NCBI Taxonomy" id="1323432"/>
    <lineage>
        <taxon>Bacteria</taxon>
        <taxon>Pseudomonadati</taxon>
        <taxon>Bacteroidota</taxon>
        <taxon>Flavobacteriia</taxon>
        <taxon>Flavobacteriales</taxon>
        <taxon>Flavobacteriaceae</taxon>
        <taxon>Jejudonia</taxon>
    </lineage>
</organism>
<dbReference type="Pfam" id="PF13715">
    <property type="entry name" value="CarbopepD_reg_2"/>
    <property type="match status" value="1"/>
</dbReference>
<dbReference type="Proteomes" id="UP001596415">
    <property type="component" value="Unassembled WGS sequence"/>
</dbReference>
<feature type="signal peptide" evidence="1">
    <location>
        <begin position="1"/>
        <end position="18"/>
    </location>
</feature>
<accession>A0ABW2MRZ0</accession>
<reference evidence="3" key="1">
    <citation type="journal article" date="2019" name="Int. J. Syst. Evol. Microbiol.">
        <title>The Global Catalogue of Microorganisms (GCM) 10K type strain sequencing project: providing services to taxonomists for standard genome sequencing and annotation.</title>
        <authorList>
            <consortium name="The Broad Institute Genomics Platform"/>
            <consortium name="The Broad Institute Genome Sequencing Center for Infectious Disease"/>
            <person name="Wu L."/>
            <person name="Ma J."/>
        </authorList>
    </citation>
    <scope>NUCLEOTIDE SEQUENCE [LARGE SCALE GENOMIC DNA]</scope>
    <source>
        <strain evidence="3">CGMCC 1.16306</strain>
    </source>
</reference>
<protein>
    <submittedName>
        <fullName evidence="2">Carboxypeptidase-like regulatory domain-containing protein</fullName>
    </submittedName>
</protein>